<feature type="compositionally biased region" description="Low complexity" evidence="9">
    <location>
        <begin position="209"/>
        <end position="221"/>
    </location>
</feature>
<keyword evidence="4" id="KW-0813">Transport</keyword>
<dbReference type="GO" id="GO:0005886">
    <property type="term" value="C:plasma membrane"/>
    <property type="evidence" value="ECO:0007669"/>
    <property type="project" value="TreeGrafter"/>
</dbReference>
<feature type="transmembrane region" description="Helical" evidence="10">
    <location>
        <begin position="1043"/>
        <end position="1068"/>
    </location>
</feature>
<feature type="region of interest" description="Disordered" evidence="9">
    <location>
        <begin position="1298"/>
        <end position="1370"/>
    </location>
</feature>
<dbReference type="Pfam" id="PF13967">
    <property type="entry name" value="RSN1_TM"/>
    <property type="match status" value="1"/>
</dbReference>
<evidence type="ECO:0000256" key="8">
    <source>
        <dbReference type="ARBA" id="ARBA00023242"/>
    </source>
</evidence>
<evidence type="ECO:0000256" key="6">
    <source>
        <dbReference type="ARBA" id="ARBA00022989"/>
    </source>
</evidence>
<dbReference type="GO" id="GO:0000792">
    <property type="term" value="C:heterochromatin"/>
    <property type="evidence" value="ECO:0007669"/>
    <property type="project" value="UniProtKB-ARBA"/>
</dbReference>
<dbReference type="InterPro" id="IPR023779">
    <property type="entry name" value="Chromodomain_CS"/>
</dbReference>
<dbReference type="GO" id="GO:0005227">
    <property type="term" value="F:calcium-activated cation channel activity"/>
    <property type="evidence" value="ECO:0007669"/>
    <property type="project" value="InterPro"/>
</dbReference>
<feature type="compositionally biased region" description="Polar residues" evidence="9">
    <location>
        <begin position="157"/>
        <end position="170"/>
    </location>
</feature>
<dbReference type="Pfam" id="PF02714">
    <property type="entry name" value="RSN1_7TM"/>
    <property type="match status" value="1"/>
</dbReference>
<dbReference type="GO" id="GO:0005634">
    <property type="term" value="C:nucleus"/>
    <property type="evidence" value="ECO:0007669"/>
    <property type="project" value="UniProtKB-SubCell"/>
</dbReference>
<comment type="caution">
    <text evidence="12">The sequence shown here is derived from an EMBL/GenBank/DDBJ whole genome shotgun (WGS) entry which is preliminary data.</text>
</comment>
<dbReference type="Gene3D" id="2.40.50.40">
    <property type="match status" value="2"/>
</dbReference>
<protein>
    <recommendedName>
        <fullName evidence="11">Chromo domain-containing protein</fullName>
    </recommendedName>
</protein>
<comment type="similarity">
    <text evidence="3">Belongs to the CSC1 (TC 1.A.17) family.</text>
</comment>
<feature type="transmembrane region" description="Helical" evidence="10">
    <location>
        <begin position="1080"/>
        <end position="1100"/>
    </location>
</feature>
<dbReference type="PANTHER" id="PTHR13018:SF5">
    <property type="entry name" value="RE44586P"/>
    <property type="match status" value="1"/>
</dbReference>
<feature type="compositionally biased region" description="Low complexity" evidence="9">
    <location>
        <begin position="1303"/>
        <end position="1314"/>
    </location>
</feature>
<evidence type="ECO:0000256" key="2">
    <source>
        <dbReference type="ARBA" id="ARBA00004141"/>
    </source>
</evidence>
<evidence type="ECO:0000256" key="10">
    <source>
        <dbReference type="SAM" id="Phobius"/>
    </source>
</evidence>
<feature type="domain" description="Chromo" evidence="11">
    <location>
        <begin position="82"/>
        <end position="140"/>
    </location>
</feature>
<feature type="region of interest" description="Disordered" evidence="9">
    <location>
        <begin position="1152"/>
        <end position="1189"/>
    </location>
</feature>
<dbReference type="PROSITE" id="PS00598">
    <property type="entry name" value="CHROMO_1"/>
    <property type="match status" value="1"/>
</dbReference>
<feature type="transmembrane region" description="Helical" evidence="10">
    <location>
        <begin position="965"/>
        <end position="982"/>
    </location>
</feature>
<dbReference type="EMBL" id="BEXD01003802">
    <property type="protein sequence ID" value="GBC02037.1"/>
    <property type="molecule type" value="Genomic_DNA"/>
</dbReference>
<feature type="transmembrane region" description="Helical" evidence="10">
    <location>
        <begin position="923"/>
        <end position="945"/>
    </location>
</feature>
<gene>
    <name evidence="12" type="ORF">RclHR1_04420007</name>
</gene>
<reference evidence="12 13" key="1">
    <citation type="submission" date="2017-11" db="EMBL/GenBank/DDBJ databases">
        <title>The genome of Rhizophagus clarus HR1 reveals common genetic basis of auxotrophy among arbuscular mycorrhizal fungi.</title>
        <authorList>
            <person name="Kobayashi Y."/>
        </authorList>
    </citation>
    <scope>NUCLEOTIDE SEQUENCE [LARGE SCALE GENOMIC DNA]</scope>
    <source>
        <strain evidence="12 13">HR1</strain>
    </source>
</reference>
<accession>A0A2Z6SB55</accession>
<feature type="compositionally biased region" description="Polar residues" evidence="9">
    <location>
        <begin position="1333"/>
        <end position="1350"/>
    </location>
</feature>
<dbReference type="CDD" id="cd00024">
    <property type="entry name" value="CD_CSD"/>
    <property type="match status" value="1"/>
</dbReference>
<feature type="region of interest" description="Disordered" evidence="9">
    <location>
        <begin position="151"/>
        <end position="191"/>
    </location>
</feature>
<dbReference type="Pfam" id="PF00385">
    <property type="entry name" value="Chromo"/>
    <property type="match status" value="1"/>
</dbReference>
<keyword evidence="8" id="KW-0539">Nucleus</keyword>
<feature type="compositionally biased region" description="Polar residues" evidence="9">
    <location>
        <begin position="233"/>
        <end position="257"/>
    </location>
</feature>
<dbReference type="InterPro" id="IPR023780">
    <property type="entry name" value="Chromo_domain"/>
</dbReference>
<dbReference type="SUPFAM" id="SSF54160">
    <property type="entry name" value="Chromo domain-like"/>
    <property type="match status" value="2"/>
</dbReference>
<keyword evidence="6 10" id="KW-1133">Transmembrane helix</keyword>
<dbReference type="InterPro" id="IPR032880">
    <property type="entry name" value="CSC1/OSCA1-like_N"/>
</dbReference>
<evidence type="ECO:0000313" key="13">
    <source>
        <dbReference type="Proteomes" id="UP000247702"/>
    </source>
</evidence>
<evidence type="ECO:0000256" key="7">
    <source>
        <dbReference type="ARBA" id="ARBA00023136"/>
    </source>
</evidence>
<feature type="region of interest" description="Disordered" evidence="9">
    <location>
        <begin position="203"/>
        <end position="257"/>
    </location>
</feature>
<dbReference type="SMART" id="SM00298">
    <property type="entry name" value="CHROMO"/>
    <property type="match status" value="1"/>
</dbReference>
<feature type="compositionally biased region" description="Polar residues" evidence="9">
    <location>
        <begin position="1152"/>
        <end position="1164"/>
    </location>
</feature>
<evidence type="ECO:0000256" key="5">
    <source>
        <dbReference type="ARBA" id="ARBA00022692"/>
    </source>
</evidence>
<feature type="compositionally biased region" description="Polar residues" evidence="9">
    <location>
        <begin position="1272"/>
        <end position="1287"/>
    </location>
</feature>
<feature type="transmembrane region" description="Helical" evidence="10">
    <location>
        <begin position="580"/>
        <end position="600"/>
    </location>
</feature>
<feature type="transmembrane region" description="Helical" evidence="10">
    <location>
        <begin position="830"/>
        <end position="859"/>
    </location>
</feature>
<dbReference type="Pfam" id="PF01393">
    <property type="entry name" value="Chromo_shadow"/>
    <property type="match status" value="1"/>
</dbReference>
<organism evidence="12 13">
    <name type="scientific">Rhizophagus clarus</name>
    <dbReference type="NCBI Taxonomy" id="94130"/>
    <lineage>
        <taxon>Eukaryota</taxon>
        <taxon>Fungi</taxon>
        <taxon>Fungi incertae sedis</taxon>
        <taxon>Mucoromycota</taxon>
        <taxon>Glomeromycotina</taxon>
        <taxon>Glomeromycetes</taxon>
        <taxon>Glomerales</taxon>
        <taxon>Glomeraceae</taxon>
        <taxon>Rhizophagus</taxon>
    </lineage>
</organism>
<dbReference type="InterPro" id="IPR045122">
    <property type="entry name" value="Csc1-like"/>
</dbReference>
<evidence type="ECO:0000256" key="1">
    <source>
        <dbReference type="ARBA" id="ARBA00004123"/>
    </source>
</evidence>
<feature type="transmembrane region" description="Helical" evidence="10">
    <location>
        <begin position="1106"/>
        <end position="1125"/>
    </location>
</feature>
<dbReference type="PROSITE" id="PS50013">
    <property type="entry name" value="CHROMO_2"/>
    <property type="match status" value="1"/>
</dbReference>
<feature type="transmembrane region" description="Helical" evidence="10">
    <location>
        <begin position="447"/>
        <end position="468"/>
    </location>
</feature>
<proteinExistence type="inferred from homology"/>
<keyword evidence="7 10" id="KW-0472">Membrane</keyword>
<dbReference type="SMART" id="SM00300">
    <property type="entry name" value="ChSh"/>
    <property type="match status" value="1"/>
</dbReference>
<dbReference type="InterPro" id="IPR003864">
    <property type="entry name" value="CSC1/OSCA1-like_7TM"/>
</dbReference>
<evidence type="ECO:0000256" key="4">
    <source>
        <dbReference type="ARBA" id="ARBA00022448"/>
    </source>
</evidence>
<dbReference type="InterPro" id="IPR008251">
    <property type="entry name" value="Chromo_shadow_dom"/>
</dbReference>
<dbReference type="Proteomes" id="UP000247702">
    <property type="component" value="Unassembled WGS sequence"/>
</dbReference>
<dbReference type="Pfam" id="PF14703">
    <property type="entry name" value="PHM7_cyt"/>
    <property type="match status" value="1"/>
</dbReference>
<evidence type="ECO:0000256" key="3">
    <source>
        <dbReference type="ARBA" id="ARBA00007779"/>
    </source>
</evidence>
<name>A0A2Z6SB55_9GLOM</name>
<keyword evidence="13" id="KW-1185">Reference proteome</keyword>
<dbReference type="InterPro" id="IPR027815">
    <property type="entry name" value="CSC1/OSCA1-like_cyt"/>
</dbReference>
<feature type="transmembrane region" description="Helical" evidence="10">
    <location>
        <begin position="526"/>
        <end position="547"/>
    </location>
</feature>
<evidence type="ECO:0000259" key="11">
    <source>
        <dbReference type="PROSITE" id="PS50013"/>
    </source>
</evidence>
<comment type="subcellular location">
    <subcellularLocation>
        <location evidence="2">Membrane</location>
        <topology evidence="2">Multi-pass membrane protein</topology>
    </subcellularLocation>
    <subcellularLocation>
        <location evidence="1">Nucleus</location>
    </subcellularLocation>
</comment>
<dbReference type="PANTHER" id="PTHR13018">
    <property type="entry name" value="PROBABLE MEMBRANE PROTEIN DUF221-RELATED"/>
    <property type="match status" value="1"/>
</dbReference>
<sequence>MFYVGDNSPRFFSNSNKVPIHQFLKMSIHDDPLFLGDIDDERGGINDFEYVEQDIEKERLDRDAKQDIIEDDDCENELSTEYTVEEVLSHRFNKGKLQYLLKWKGWSPEHNTWENHENIFADTLIKKYWKKVDSGRRSRKSPSLEKEIEIENDFNESESLQSKKTNNFDDGNNRNDEEILSPHSLNSTKSHYHRKINRDILNVDDSSDDNTINNSANTITAEIPYPDKRAQSKQETLTTSKLTARPSTPTVAHSSQTQLYPPPMFLQRIKSSLMKELLDPEIRDPKESLNWDEDSTDIEFLELDDQGRIVGYLNWKSGNRSRHFLEELHAKCPQKMLEFYKKNIQFELGNENKDYKALQKFRSTRRTMTRYFLAFTTIRYVYSIIKSVLYGHDPSEKKIILVKNITERIGTDISASFYGFQNKRNSNDTTGDIRHDASKTALLTTQLAVAIPIGTICILLFCLLRARWNVMYAPRSRLSRLAPKPLPGTFFGWIKPLFNIPESEVLYSVGLDAAVLLAFFKMSFKLFAFCGFFALIILSPIKVYNFLPGFGKGDDGVLDDDPKDPTDPTNPNYPPESSEILISYVLFTWMFSCATYYFAFYNYREFSEVRHNYYLTWKDAVSTRSVMVTVIPKDLETDQELEEFYTSLDLGQVENATVYRQVRKLRHAIEKRAQYLRKLESAYTEYLGNPCDDPNYDPKKVIETFQDALNNDPSTANAVTAEALKNVKAIRPTTRSGFLGLFGKKIDKIGYYTDKFIYYDQLVRRGRNGAYVSTSTGFVTFKDITSAQLASQVLLYPEPFQCNTELAPEPRDVFWPKLSIRKREVIVRGVLVNCLVAIIIFSWTVPSSFVATLLSLNTLKKFFPWLEKLAESNEILKSFIQGTLPTLAVVTLNAIIPMLMEFFSKLEGLKSRSAIESSTFNKYFSFLLVTVLLIFTVVGTWLSAFEDIAQNPTKITITLAKNLPRVAPFFINYVVLQGIAIYPSRILMIKDIAMACLLRVVVASTPRDFAESSTPPLIYYGQELPPAVFVFVLVLVYSSITPIILLFGTIYFFFGYICYKYLLLYVYFHPYESAGNLWPKMFRGIIIGLYIFQLLMIGYMSLRKSYYLSASLMPLLVITAIYYYIVKEAYSRSSEYVPLSLLREDQKKLPTNTSDVNVIPKSQKSTATSNTSGETNTSTNNESNISEQRLSQRDLLDDDLYHAAPDLYTNYIQPPMTLYNGILNTGMRDYSPPELKGTLPWLWLPVKRTKQEIKSGGFISKLLGMNEIASPPISTSQSESEIGSTTDSNKKVTIEQFVGGGTSSSSSGPSTTYGAVSTSRPISEQLVVEPEQIVTSNEEPSTSSIKQLSKAQKRKSMTDKFGELAGSNFS</sequence>
<dbReference type="InterPro" id="IPR000953">
    <property type="entry name" value="Chromo/chromo_shadow_dom"/>
</dbReference>
<feature type="compositionally biased region" description="Low complexity" evidence="9">
    <location>
        <begin position="1165"/>
        <end position="1187"/>
    </location>
</feature>
<feature type="region of interest" description="Disordered" evidence="9">
    <location>
        <begin position="1271"/>
        <end position="1290"/>
    </location>
</feature>
<keyword evidence="5 10" id="KW-0812">Transmembrane</keyword>
<evidence type="ECO:0000256" key="9">
    <source>
        <dbReference type="SAM" id="MobiDB-lite"/>
    </source>
</evidence>
<feature type="transmembrane region" description="Helical" evidence="10">
    <location>
        <begin position="1017"/>
        <end position="1037"/>
    </location>
</feature>
<evidence type="ECO:0000313" key="12">
    <source>
        <dbReference type="EMBL" id="GBC02037.1"/>
    </source>
</evidence>
<dbReference type="InterPro" id="IPR016197">
    <property type="entry name" value="Chromo-like_dom_sf"/>
</dbReference>